<dbReference type="GO" id="GO:0006270">
    <property type="term" value="P:DNA replication initiation"/>
    <property type="evidence" value="ECO:0007669"/>
    <property type="project" value="TreeGrafter"/>
</dbReference>
<dbReference type="InterPro" id="IPR020796">
    <property type="entry name" value="ORC5"/>
</dbReference>
<feature type="domain" description="Origin recognition complex subunit 5 C-terminal" evidence="1">
    <location>
        <begin position="69"/>
        <end position="187"/>
    </location>
</feature>
<dbReference type="STRING" id="36087.A0A077Z2Q5"/>
<dbReference type="OrthoDB" id="365981at2759"/>
<sequence length="218" mass="24785">MYVQLTVDVICLKLEKNLQPFLEALGDVSALSETKEGALSTRVWRALQPQLFKSAGSLQVPDTVVEWELPLLAKFLLIAAYIASYNPPKSDRRFFLKQGEKKKISRRELRWGDRKSAHVAGPSAFPLERMLAIFLIIVGKPLEITVEIFGLVGTLRTLGYVSQTSNECNLDSIRLRCLATYETKAKIERNRFLENAFVVYFVCLRRQVTSADWNACLR</sequence>
<dbReference type="PANTHER" id="PTHR12705:SF0">
    <property type="entry name" value="ORIGIN RECOGNITION COMPLEX SUBUNIT 5"/>
    <property type="match status" value="1"/>
</dbReference>
<organism evidence="2 3">
    <name type="scientific">Trichuris trichiura</name>
    <name type="common">Whipworm</name>
    <name type="synonym">Trichocephalus trichiurus</name>
    <dbReference type="NCBI Taxonomy" id="36087"/>
    <lineage>
        <taxon>Eukaryota</taxon>
        <taxon>Metazoa</taxon>
        <taxon>Ecdysozoa</taxon>
        <taxon>Nematoda</taxon>
        <taxon>Enoplea</taxon>
        <taxon>Dorylaimia</taxon>
        <taxon>Trichinellida</taxon>
        <taxon>Trichuridae</taxon>
        <taxon>Trichuris</taxon>
    </lineage>
</organism>
<dbReference type="AlphaFoldDB" id="A0A077Z2Q5"/>
<protein>
    <submittedName>
        <fullName evidence="2">ORC5 C domain containing protein</fullName>
    </submittedName>
</protein>
<accession>A0A077Z2Q5</accession>
<keyword evidence="3" id="KW-1185">Reference proteome</keyword>
<evidence type="ECO:0000259" key="1">
    <source>
        <dbReference type="Pfam" id="PF14630"/>
    </source>
</evidence>
<name>A0A077Z2Q5_TRITR</name>
<reference evidence="2" key="2">
    <citation type="submission" date="2014-03" db="EMBL/GenBank/DDBJ databases">
        <title>The whipworm genome and dual-species transcriptomics of an intimate host-pathogen interaction.</title>
        <authorList>
            <person name="Foth B.J."/>
            <person name="Tsai I.J."/>
            <person name="Reid A.J."/>
            <person name="Bancroft A.J."/>
            <person name="Nichol S."/>
            <person name="Tracey A."/>
            <person name="Holroyd N."/>
            <person name="Cotton J.A."/>
            <person name="Stanley E.J."/>
            <person name="Zarowiecki M."/>
            <person name="Liu J.Z."/>
            <person name="Huckvale T."/>
            <person name="Cooper P.J."/>
            <person name="Grencis R.K."/>
            <person name="Berriman M."/>
        </authorList>
    </citation>
    <scope>NUCLEOTIDE SEQUENCE [LARGE SCALE GENOMIC DNA]</scope>
</reference>
<proteinExistence type="predicted"/>
<dbReference type="InterPro" id="IPR047088">
    <property type="entry name" value="ORC5_C"/>
</dbReference>
<evidence type="ECO:0000313" key="2">
    <source>
        <dbReference type="EMBL" id="CDW54727.1"/>
    </source>
</evidence>
<dbReference type="GO" id="GO:0003688">
    <property type="term" value="F:DNA replication origin binding"/>
    <property type="evidence" value="ECO:0007669"/>
    <property type="project" value="TreeGrafter"/>
</dbReference>
<dbReference type="GO" id="GO:0005664">
    <property type="term" value="C:nuclear origin of replication recognition complex"/>
    <property type="evidence" value="ECO:0007669"/>
    <property type="project" value="TreeGrafter"/>
</dbReference>
<dbReference type="PANTHER" id="PTHR12705">
    <property type="entry name" value="ORIGIN RECOGNITION COMPLEX SUBUNIT 5"/>
    <property type="match status" value="1"/>
</dbReference>
<dbReference type="Pfam" id="PF14630">
    <property type="entry name" value="ORC5_C"/>
    <property type="match status" value="1"/>
</dbReference>
<gene>
    <name evidence="2" type="ORF">TTRE_0000299701</name>
</gene>
<dbReference type="Proteomes" id="UP000030665">
    <property type="component" value="Unassembled WGS sequence"/>
</dbReference>
<reference evidence="2" key="1">
    <citation type="submission" date="2014-01" db="EMBL/GenBank/DDBJ databases">
        <authorList>
            <person name="Aslett M."/>
        </authorList>
    </citation>
    <scope>NUCLEOTIDE SEQUENCE</scope>
</reference>
<evidence type="ECO:0000313" key="3">
    <source>
        <dbReference type="Proteomes" id="UP000030665"/>
    </source>
</evidence>
<dbReference type="EMBL" id="HG805913">
    <property type="protein sequence ID" value="CDW54727.1"/>
    <property type="molecule type" value="Genomic_DNA"/>
</dbReference>